<dbReference type="InterPro" id="IPR036291">
    <property type="entry name" value="NAD(P)-bd_dom_sf"/>
</dbReference>
<gene>
    <name evidence="2" type="ORF">NAS2_0985</name>
</gene>
<dbReference type="GeneID" id="55584798"/>
<dbReference type="AlphaFoldDB" id="A0A4P2VCW3"/>
<dbReference type="Proteomes" id="UP000509448">
    <property type="component" value="Chromosome"/>
</dbReference>
<evidence type="ECO:0000256" key="1">
    <source>
        <dbReference type="ARBA" id="ARBA00006484"/>
    </source>
</evidence>
<dbReference type="PANTHER" id="PTHR42760">
    <property type="entry name" value="SHORT-CHAIN DEHYDROGENASES/REDUCTASES FAMILY MEMBER"/>
    <property type="match status" value="1"/>
</dbReference>
<dbReference type="GO" id="GO:0004316">
    <property type="term" value="F:3-oxoacyl-[acyl-carrier-protein] reductase (NADPH) activity"/>
    <property type="evidence" value="ECO:0007669"/>
    <property type="project" value="UniProtKB-EC"/>
</dbReference>
<dbReference type="EC" id="1.1.1.100" evidence="2"/>
<dbReference type="RefSeq" id="WP_232085439.1">
    <property type="nucleotide sequence ID" value="NZ_AP018732.1"/>
</dbReference>
<dbReference type="SUPFAM" id="SSF51735">
    <property type="entry name" value="NAD(P)-binding Rossmann-fold domains"/>
    <property type="match status" value="1"/>
</dbReference>
<dbReference type="PRINTS" id="PR00081">
    <property type="entry name" value="GDHRDH"/>
</dbReference>
<dbReference type="InterPro" id="IPR002347">
    <property type="entry name" value="SDR_fam"/>
</dbReference>
<keyword evidence="3" id="KW-1185">Reference proteome</keyword>
<sequence>MSSGSAEYSMASLSDIFRLDNKVAVVVGGAGGIGRFLVEAFSTYGAKVVIADIVPPEKSKEIAKKVEEKTGREVGVLQFDATDEAQVVKARENVVANYGTVDILMNSQGINIKYPALDFPAKDWDRMYAVNVKSVMLTSREFGRVMVEKKYGKIINMSSVRDSRATKWGGNIAYSSTKGAVAMLTRQLAAEWAPYGVRVNAIGPALVSTETGMGAGLTSSDHVKRYLDSIPMGRIAVPEDIVGVAVFLASKASDFITGQIIYVDGGLTAIG</sequence>
<accession>A0A4P2VCW3</accession>
<dbReference type="Gene3D" id="3.40.50.720">
    <property type="entry name" value="NAD(P)-binding Rossmann-like Domain"/>
    <property type="match status" value="1"/>
</dbReference>
<dbReference type="FunFam" id="3.40.50.720:FF:000084">
    <property type="entry name" value="Short-chain dehydrogenase reductase"/>
    <property type="match status" value="1"/>
</dbReference>
<comment type="similarity">
    <text evidence="1">Belongs to the short-chain dehydrogenases/reductases (SDR) family.</text>
</comment>
<evidence type="ECO:0000313" key="3">
    <source>
        <dbReference type="Proteomes" id="UP000509448"/>
    </source>
</evidence>
<reference evidence="2 3" key="1">
    <citation type="journal article" date="2019" name="ISME J.">
        <title>Isolation and characterization of a thermophilic sulfur- and iron-reducing thaumarchaeote from a terrestrial acidic hot spring.</title>
        <authorList>
            <person name="Kato S."/>
            <person name="Itoh T."/>
            <person name="Yuki M."/>
            <person name="Nagamori M."/>
            <person name="Ohnishi M."/>
            <person name="Uematsu K."/>
            <person name="Suzuki K."/>
            <person name="Takashina T."/>
            <person name="Ohkuma M."/>
        </authorList>
    </citation>
    <scope>NUCLEOTIDE SEQUENCE [LARGE SCALE GENOMIC DNA]</scope>
    <source>
        <strain evidence="2 3">NAS-02</strain>
    </source>
</reference>
<evidence type="ECO:0000313" key="2">
    <source>
        <dbReference type="EMBL" id="BBE42374.1"/>
    </source>
</evidence>
<keyword evidence="2" id="KW-0560">Oxidoreductase</keyword>
<dbReference type="Pfam" id="PF13561">
    <property type="entry name" value="adh_short_C2"/>
    <property type="match status" value="1"/>
</dbReference>
<proteinExistence type="inferred from homology"/>
<dbReference type="PRINTS" id="PR00080">
    <property type="entry name" value="SDRFAMILY"/>
</dbReference>
<protein>
    <submittedName>
        <fullName evidence="2">3-oxoacyl-[acyl-carrier protein] reductase</fullName>
        <ecNumber evidence="2">1.1.1.100</ecNumber>
    </submittedName>
</protein>
<organism evidence="2 3">
    <name type="scientific">Conexivisphaera calida</name>
    <dbReference type="NCBI Taxonomy" id="1874277"/>
    <lineage>
        <taxon>Archaea</taxon>
        <taxon>Nitrososphaerota</taxon>
        <taxon>Conexivisphaeria</taxon>
        <taxon>Conexivisphaerales</taxon>
        <taxon>Conexivisphaeraceae</taxon>
        <taxon>Conexivisphaera</taxon>
    </lineage>
</organism>
<dbReference type="KEGG" id="ccai:NAS2_0985"/>
<dbReference type="EMBL" id="AP018732">
    <property type="protein sequence ID" value="BBE42374.1"/>
    <property type="molecule type" value="Genomic_DNA"/>
</dbReference>
<name>A0A4P2VCW3_9ARCH</name>